<sequence length="481" mass="50294">MTTQLLIDGAHRDATGGRSFTRADPVTGKVATSAAAASREDALAAVRAAHAAFPAWARTAPAVRRALLMKAADAMEARRDEFVAAAMAETGATGPWIGFNVTLAANILREAASVVTQVGGEILPSNKPGCLSMAVACPRGVCLGIAPWNAPVILGTRAVAVPVALGNTAVLKSSEMCPETQRLIGQCFLDAGFPPGVVNVISNAPEDAAEIVETLIRAPEVRHVNFTGSSKVGRIIGRLAGENLKPALLELGGKAPFVVLDDADVDAAVNAAIFGCYMNQGQICMSTERLIVDDSIADEFARKFAARAAELPAGDPRGHVVLGALCLPGAGERMDELIADARARGGKVLAGGTRDGAVVAATVIDNVTPEMRVYAEESFGPVKPIIRVKGEEDALRVANESEYGLSSAVFSRDIKRAMAFADRLEAGICHINGPTVNDEPQAPFGGVKSSGYGRFGGKAGIAEFTEIRWVTVEDPNQHYPF</sequence>
<protein>
    <submittedName>
        <fullName evidence="7">Salicylaldehyde dehydrogenase</fullName>
    </submittedName>
</protein>
<keyword evidence="8" id="KW-1185">Reference proteome</keyword>
<dbReference type="OrthoDB" id="9812625at2"/>
<comment type="caution">
    <text evidence="7">The sequence shown here is derived from an EMBL/GenBank/DDBJ whole genome shotgun (WGS) entry which is preliminary data.</text>
</comment>
<dbReference type="FunFam" id="3.40.309.10:FF:000010">
    <property type="entry name" value="Gamma-aminobutyraldehyde dehydrogenase"/>
    <property type="match status" value="1"/>
</dbReference>
<dbReference type="InterPro" id="IPR016161">
    <property type="entry name" value="Ald_DH/histidinol_DH"/>
</dbReference>
<dbReference type="PANTHER" id="PTHR42986:SF1">
    <property type="entry name" value="BENZALDEHYDE DEHYDROGENASE YFMT"/>
    <property type="match status" value="1"/>
</dbReference>
<dbReference type="InterPro" id="IPR015590">
    <property type="entry name" value="Aldehyde_DH_dom"/>
</dbReference>
<dbReference type="PANTHER" id="PTHR42986">
    <property type="entry name" value="BENZALDEHYDE DEHYDROGENASE YFMT"/>
    <property type="match status" value="1"/>
</dbReference>
<organism evidence="7 8">
    <name type="scientific">Paracoccus salipaludis</name>
    <dbReference type="NCBI Taxonomy" id="2032623"/>
    <lineage>
        <taxon>Bacteria</taxon>
        <taxon>Pseudomonadati</taxon>
        <taxon>Pseudomonadota</taxon>
        <taxon>Alphaproteobacteria</taxon>
        <taxon>Rhodobacterales</taxon>
        <taxon>Paracoccaceae</taxon>
        <taxon>Paracoccus</taxon>
    </lineage>
</organism>
<dbReference type="Gene3D" id="3.40.605.10">
    <property type="entry name" value="Aldehyde Dehydrogenase, Chain A, domain 1"/>
    <property type="match status" value="1"/>
</dbReference>
<evidence type="ECO:0000256" key="2">
    <source>
        <dbReference type="ARBA" id="ARBA00023002"/>
    </source>
</evidence>
<dbReference type="Gene3D" id="3.40.309.10">
    <property type="entry name" value="Aldehyde Dehydrogenase, Chain A, domain 2"/>
    <property type="match status" value="1"/>
</dbReference>
<dbReference type="InterPro" id="IPR029510">
    <property type="entry name" value="Ald_DH_CS_GLU"/>
</dbReference>
<accession>A0A2A2GPF0</accession>
<evidence type="ECO:0000256" key="4">
    <source>
        <dbReference type="PROSITE-ProRule" id="PRU10007"/>
    </source>
</evidence>
<dbReference type="PROSITE" id="PS00687">
    <property type="entry name" value="ALDEHYDE_DEHYDR_GLU"/>
    <property type="match status" value="1"/>
</dbReference>
<dbReference type="RefSeq" id="WP_095638618.1">
    <property type="nucleotide sequence ID" value="NZ_NSJZ01000001.1"/>
</dbReference>
<keyword evidence="3" id="KW-0520">NAD</keyword>
<dbReference type="EMBL" id="NSJZ01000001">
    <property type="protein sequence ID" value="PAU98899.1"/>
    <property type="molecule type" value="Genomic_DNA"/>
</dbReference>
<evidence type="ECO:0000259" key="6">
    <source>
        <dbReference type="Pfam" id="PF00171"/>
    </source>
</evidence>
<dbReference type="Proteomes" id="UP000218023">
    <property type="component" value="Unassembled WGS sequence"/>
</dbReference>
<feature type="active site" evidence="4">
    <location>
        <position position="250"/>
    </location>
</feature>
<dbReference type="InterPro" id="IPR016162">
    <property type="entry name" value="Ald_DH_N"/>
</dbReference>
<reference evidence="7 8" key="1">
    <citation type="submission" date="2017-09" db="EMBL/GenBank/DDBJ databases">
        <title>Paracoccus alkalisoli sp. nov., isolated from saline alkaline soil.</title>
        <authorList>
            <person name="Dong X."/>
            <person name="Zhang G."/>
        </authorList>
    </citation>
    <scope>NUCLEOTIDE SEQUENCE [LARGE SCALE GENOMIC DNA]</scope>
    <source>
        <strain evidence="7 8">WN007</strain>
    </source>
</reference>
<comment type="similarity">
    <text evidence="1 5">Belongs to the aldehyde dehydrogenase family.</text>
</comment>
<gene>
    <name evidence="7" type="ORF">CK240_01835</name>
</gene>
<feature type="domain" description="Aldehyde dehydrogenase" evidence="6">
    <location>
        <begin position="16"/>
        <end position="470"/>
    </location>
</feature>
<name>A0A2A2GPF0_9RHOB</name>
<proteinExistence type="inferred from homology"/>
<keyword evidence="2 5" id="KW-0560">Oxidoreductase</keyword>
<evidence type="ECO:0000313" key="8">
    <source>
        <dbReference type="Proteomes" id="UP000218023"/>
    </source>
</evidence>
<evidence type="ECO:0000256" key="3">
    <source>
        <dbReference type="ARBA" id="ARBA00023027"/>
    </source>
</evidence>
<evidence type="ECO:0000256" key="1">
    <source>
        <dbReference type="ARBA" id="ARBA00009986"/>
    </source>
</evidence>
<evidence type="ECO:0000313" key="7">
    <source>
        <dbReference type="EMBL" id="PAU98899.1"/>
    </source>
</evidence>
<dbReference type="SUPFAM" id="SSF53720">
    <property type="entry name" value="ALDH-like"/>
    <property type="match status" value="1"/>
</dbReference>
<evidence type="ECO:0000256" key="5">
    <source>
        <dbReference type="RuleBase" id="RU003345"/>
    </source>
</evidence>
<dbReference type="AlphaFoldDB" id="A0A2A2GPF0"/>
<dbReference type="Pfam" id="PF00171">
    <property type="entry name" value="Aldedh"/>
    <property type="match status" value="1"/>
</dbReference>
<dbReference type="CDD" id="cd07105">
    <property type="entry name" value="ALDH_SaliADH"/>
    <property type="match status" value="1"/>
</dbReference>
<dbReference type="InterPro" id="IPR016163">
    <property type="entry name" value="Ald_DH_C"/>
</dbReference>
<dbReference type="GO" id="GO:0016620">
    <property type="term" value="F:oxidoreductase activity, acting on the aldehyde or oxo group of donors, NAD or NADP as acceptor"/>
    <property type="evidence" value="ECO:0007669"/>
    <property type="project" value="InterPro"/>
</dbReference>